<dbReference type="Pfam" id="PF21858">
    <property type="entry name" value="DUF6914"/>
    <property type="match status" value="1"/>
</dbReference>
<dbReference type="InterPro" id="IPR054208">
    <property type="entry name" value="DUF6914"/>
</dbReference>
<reference evidence="2" key="1">
    <citation type="journal article" date="2017" name="bioRxiv">
        <title>Conservation of a gene cluster reveals novel cercosporin biosynthetic mechanisms and extends production to the genus Colletotrichum.</title>
        <authorList>
            <person name="de Jonge R."/>
            <person name="Ebert M.K."/>
            <person name="Huitt-Roehl C.R."/>
            <person name="Pal P."/>
            <person name="Suttle J.C."/>
            <person name="Spanner R.E."/>
            <person name="Neubauer J.D."/>
            <person name="Jurick W.M.II."/>
            <person name="Stott K.A."/>
            <person name="Secor G.A."/>
            <person name="Thomma B.P.H.J."/>
            <person name="Van de Peer Y."/>
            <person name="Townsend C.A."/>
            <person name="Bolton M.D."/>
        </authorList>
    </citation>
    <scope>NUCLEOTIDE SEQUENCE [LARGE SCALE GENOMIC DNA]</scope>
    <source>
        <strain evidence="2">CBS538.71</strain>
    </source>
</reference>
<dbReference type="OrthoDB" id="2679825at2759"/>
<accession>A0A2S6CKT9</accession>
<gene>
    <name evidence="1" type="ORF">CBER1_10881</name>
</gene>
<organism evidence="1 2">
    <name type="scientific">Cercospora berteroae</name>
    <dbReference type="NCBI Taxonomy" id="357750"/>
    <lineage>
        <taxon>Eukaryota</taxon>
        <taxon>Fungi</taxon>
        <taxon>Dikarya</taxon>
        <taxon>Ascomycota</taxon>
        <taxon>Pezizomycotina</taxon>
        <taxon>Dothideomycetes</taxon>
        <taxon>Dothideomycetidae</taxon>
        <taxon>Mycosphaerellales</taxon>
        <taxon>Mycosphaerellaceae</taxon>
        <taxon>Cercospora</taxon>
    </lineage>
</organism>
<name>A0A2S6CKT9_9PEZI</name>
<proteinExistence type="predicted"/>
<evidence type="ECO:0000313" key="1">
    <source>
        <dbReference type="EMBL" id="PPJ60344.1"/>
    </source>
</evidence>
<sequence>MCSPTMPRNKDRFYLSLYTRAASTKPVMPGKEDKYHWAFLVGPKHENKSSQGTKCHAKDVVIIDETKDKDTIRTEYHFEERKVWLTAVDMIVVRLLLGKVHDKERLMDVLRGTRVKKHSDAGGWNSVSWTKDVLDRLTREDGILGASVIDWETVRHSALWYTEEKTAQHRFDGKAIGTFDKTKVPTWDLVNDIELEP</sequence>
<keyword evidence="2" id="KW-1185">Reference proteome</keyword>
<protein>
    <submittedName>
        <fullName evidence="1">Uncharacterized protein</fullName>
    </submittedName>
</protein>
<evidence type="ECO:0000313" key="2">
    <source>
        <dbReference type="Proteomes" id="UP000237631"/>
    </source>
</evidence>
<dbReference type="EMBL" id="PNEN01000288">
    <property type="protein sequence ID" value="PPJ60344.1"/>
    <property type="molecule type" value="Genomic_DNA"/>
</dbReference>
<dbReference type="Proteomes" id="UP000237631">
    <property type="component" value="Unassembled WGS sequence"/>
</dbReference>
<comment type="caution">
    <text evidence="1">The sequence shown here is derived from an EMBL/GenBank/DDBJ whole genome shotgun (WGS) entry which is preliminary data.</text>
</comment>
<dbReference type="AlphaFoldDB" id="A0A2S6CKT9"/>